<dbReference type="RefSeq" id="WP_196287156.1">
    <property type="nucleotide sequence ID" value="NZ_JADQDP010000003.1"/>
</dbReference>
<feature type="compositionally biased region" description="Low complexity" evidence="3">
    <location>
        <begin position="80"/>
        <end position="95"/>
    </location>
</feature>
<dbReference type="EMBL" id="JADQDP010000003">
    <property type="protein sequence ID" value="MBF9142813.1"/>
    <property type="molecule type" value="Genomic_DNA"/>
</dbReference>
<evidence type="ECO:0000256" key="3">
    <source>
        <dbReference type="SAM" id="MobiDB-lite"/>
    </source>
</evidence>
<evidence type="ECO:0000313" key="6">
    <source>
        <dbReference type="Proteomes" id="UP000645610"/>
    </source>
</evidence>
<accession>A0A931FKA1</accession>
<sequence>MASWWTGASNTSTARAAAACRPGPPRLWWRGKLHGFNICAAATFGLIYSLLSFSVLKLHFSLLAGALLLGAGPALAQITPAGSTTPPTPPNAASAQEPLRRPAEESHNWSLHFQQTFIDQWHNDLTTPYAGDFSLADRESAKLSMTSTFFIGRRLWKNAAVYFNPEVAGGSGLSSARGIAGFPNGETFRIGVADPVLYLARLYVRQVFALSPETDEDVDDFNQVAGPTPRHYIALNVGKICLADFFDQNSYSHDPRTQFMNWSLMSAGAWDYAANTRGYTVGGVLEYVTPTFSARFATAQLPTYANGPKLDGRYGQVHAETLELTKTYKLAHRQGTVRLLGFRNVAPMATYHTATALGQATGQQPDLELVRRDGHTKVGFGLNAEQEISKNVGLFARVSYNDGRNETWAFTEIDHSASLGVVSTGARWHRPDDRLGVAVVANGISPEHREYLAAGGYGFMVGDGALNYGLEKIGEVYYSIDLHRYHAAISPDYQFILNPAYNRDRSGPVHVVAMRLHVEF</sequence>
<dbReference type="InterPro" id="IPR038673">
    <property type="entry name" value="OprB_sf"/>
</dbReference>
<keyword evidence="4" id="KW-1133">Transmembrane helix</keyword>
<protein>
    <submittedName>
        <fullName evidence="5">Carbohydrate porin</fullName>
    </submittedName>
</protein>
<evidence type="ECO:0000256" key="4">
    <source>
        <dbReference type="SAM" id="Phobius"/>
    </source>
</evidence>
<dbReference type="InterPro" id="IPR007049">
    <property type="entry name" value="Carb-sel_porin_OprB"/>
</dbReference>
<evidence type="ECO:0000256" key="2">
    <source>
        <dbReference type="RuleBase" id="RU363072"/>
    </source>
</evidence>
<dbReference type="Gene3D" id="2.40.160.180">
    <property type="entry name" value="Carbohydrate-selective porin OprB"/>
    <property type="match status" value="1"/>
</dbReference>
<evidence type="ECO:0000313" key="5">
    <source>
        <dbReference type="EMBL" id="MBF9142813.1"/>
    </source>
</evidence>
<keyword evidence="6" id="KW-1185">Reference proteome</keyword>
<comment type="similarity">
    <text evidence="1 2">Belongs to the OprB family.</text>
</comment>
<evidence type="ECO:0000256" key="1">
    <source>
        <dbReference type="ARBA" id="ARBA00008769"/>
    </source>
</evidence>
<gene>
    <name evidence="5" type="ORF">I2I01_14280</name>
</gene>
<dbReference type="Pfam" id="PF04966">
    <property type="entry name" value="OprB"/>
    <property type="match status" value="1"/>
</dbReference>
<comment type="caution">
    <text evidence="5">The sequence shown here is derived from an EMBL/GenBank/DDBJ whole genome shotgun (WGS) entry which is preliminary data.</text>
</comment>
<keyword evidence="4" id="KW-0812">Transmembrane</keyword>
<feature type="region of interest" description="Disordered" evidence="3">
    <location>
        <begin position="80"/>
        <end position="101"/>
    </location>
</feature>
<keyword evidence="4" id="KW-0472">Membrane</keyword>
<dbReference type="GO" id="GO:0016020">
    <property type="term" value="C:membrane"/>
    <property type="evidence" value="ECO:0007669"/>
    <property type="project" value="InterPro"/>
</dbReference>
<dbReference type="GO" id="GO:0015288">
    <property type="term" value="F:porin activity"/>
    <property type="evidence" value="ECO:0007669"/>
    <property type="project" value="InterPro"/>
</dbReference>
<dbReference type="AlphaFoldDB" id="A0A931FKA1"/>
<name>A0A931FKA1_9BACT</name>
<dbReference type="Proteomes" id="UP000645610">
    <property type="component" value="Unassembled WGS sequence"/>
</dbReference>
<organism evidence="5 6">
    <name type="scientific">Hymenobacter properus</name>
    <dbReference type="NCBI Taxonomy" id="2791026"/>
    <lineage>
        <taxon>Bacteria</taxon>
        <taxon>Pseudomonadati</taxon>
        <taxon>Bacteroidota</taxon>
        <taxon>Cytophagia</taxon>
        <taxon>Cytophagales</taxon>
        <taxon>Hymenobacteraceae</taxon>
        <taxon>Hymenobacter</taxon>
    </lineage>
</organism>
<dbReference type="GO" id="GO:0008643">
    <property type="term" value="P:carbohydrate transport"/>
    <property type="evidence" value="ECO:0007669"/>
    <property type="project" value="InterPro"/>
</dbReference>
<proteinExistence type="inferred from homology"/>
<feature type="transmembrane region" description="Helical" evidence="4">
    <location>
        <begin position="33"/>
        <end position="51"/>
    </location>
</feature>
<reference evidence="5 6" key="1">
    <citation type="submission" date="2020-11" db="EMBL/GenBank/DDBJ databases">
        <authorList>
            <person name="Kim M.K."/>
        </authorList>
    </citation>
    <scope>NUCLEOTIDE SEQUENCE [LARGE SCALE GENOMIC DNA]</scope>
    <source>
        <strain evidence="5 6">BT439</strain>
    </source>
</reference>